<dbReference type="NCBIfam" id="TIGR01395">
    <property type="entry name" value="FlgC"/>
    <property type="match status" value="1"/>
</dbReference>
<keyword evidence="4 6" id="KW-0975">Bacterial flagellum</keyword>
<dbReference type="InterPro" id="IPR001444">
    <property type="entry name" value="Flag_bb_rod_N"/>
</dbReference>
<organism evidence="9 10">
    <name type="scientific">Desulfurella multipotens</name>
    <dbReference type="NCBI Taxonomy" id="79269"/>
    <lineage>
        <taxon>Bacteria</taxon>
        <taxon>Pseudomonadati</taxon>
        <taxon>Campylobacterota</taxon>
        <taxon>Desulfurellia</taxon>
        <taxon>Desulfurellales</taxon>
        <taxon>Desulfurellaceae</taxon>
        <taxon>Desulfurella</taxon>
    </lineage>
</organism>
<comment type="subunit">
    <text evidence="5 6">The basal body constitutes a major portion of the flagellar organelle and consists of four rings (L,P,S, and M) mounted on a central rod. The rod consists of about 26 subunits of FlgG in the distal portion, and FlgB, FlgC and FlgF are thought to build up the proximal portion of the rod with about 6 subunits each.</text>
</comment>
<keyword evidence="9" id="KW-0969">Cilium</keyword>
<protein>
    <recommendedName>
        <fullName evidence="3 6">Flagellar basal-body rod protein FlgC</fullName>
    </recommendedName>
</protein>
<gene>
    <name evidence="9" type="ORF">SAMN05660835_00111</name>
</gene>
<dbReference type="InterPro" id="IPR036708">
    <property type="entry name" value="BipD-like_sf"/>
</dbReference>
<dbReference type="InterPro" id="IPR019776">
    <property type="entry name" value="Flagellar_basal_body_rod_CS"/>
</dbReference>
<feature type="domain" description="Flagellar basal body rod protein N-terminal" evidence="7">
    <location>
        <begin position="7"/>
        <end position="34"/>
    </location>
</feature>
<dbReference type="GO" id="GO:0030694">
    <property type="term" value="C:bacterial-type flagellum basal body, rod"/>
    <property type="evidence" value="ECO:0007669"/>
    <property type="project" value="UniProtKB-UniRule"/>
</dbReference>
<evidence type="ECO:0000259" key="8">
    <source>
        <dbReference type="Pfam" id="PF06429"/>
    </source>
</evidence>
<dbReference type="RefSeq" id="WP_025392483.1">
    <property type="nucleotide sequence ID" value="NZ_FMYU01000001.1"/>
</dbReference>
<dbReference type="PROSITE" id="PS00588">
    <property type="entry name" value="FLAGELLA_BB_ROD"/>
    <property type="match status" value="1"/>
</dbReference>
<dbReference type="GO" id="GO:0071978">
    <property type="term" value="P:bacterial-type flagellum-dependent swarming motility"/>
    <property type="evidence" value="ECO:0007669"/>
    <property type="project" value="TreeGrafter"/>
</dbReference>
<evidence type="ECO:0000256" key="3">
    <source>
        <dbReference type="ARBA" id="ARBA00017941"/>
    </source>
</evidence>
<keyword evidence="10" id="KW-1185">Reference proteome</keyword>
<dbReference type="PANTHER" id="PTHR30435">
    <property type="entry name" value="FLAGELLAR PROTEIN"/>
    <property type="match status" value="1"/>
</dbReference>
<evidence type="ECO:0000256" key="2">
    <source>
        <dbReference type="ARBA" id="ARBA00009677"/>
    </source>
</evidence>
<evidence type="ECO:0000259" key="7">
    <source>
        <dbReference type="Pfam" id="PF00460"/>
    </source>
</evidence>
<reference evidence="10" key="1">
    <citation type="submission" date="2016-10" db="EMBL/GenBank/DDBJ databases">
        <authorList>
            <person name="Varghese N."/>
            <person name="Submissions S."/>
        </authorList>
    </citation>
    <scope>NUCLEOTIDE SEQUENCE [LARGE SCALE GENOMIC DNA]</scope>
    <source>
        <strain evidence="10">DSM 8415</strain>
    </source>
</reference>
<keyword evidence="9" id="KW-0282">Flagellum</keyword>
<name>A0A1G6HVP3_9BACT</name>
<comment type="similarity">
    <text evidence="2">Belongs to the flagella basal body rod proteins family.</text>
</comment>
<comment type="subcellular location">
    <subcellularLocation>
        <location evidence="1 6">Bacterial flagellum basal body</location>
    </subcellularLocation>
</comment>
<dbReference type="PANTHER" id="PTHR30435:SF2">
    <property type="entry name" value="FLAGELLAR BASAL-BODY ROD PROTEIN FLGC"/>
    <property type="match status" value="1"/>
</dbReference>
<evidence type="ECO:0000256" key="1">
    <source>
        <dbReference type="ARBA" id="ARBA00004117"/>
    </source>
</evidence>
<dbReference type="AlphaFoldDB" id="A0A1G6HVP3"/>
<dbReference type="InterPro" id="IPR010930">
    <property type="entry name" value="Flg_bb/hook_C_dom"/>
</dbReference>
<accession>A0A1G6HVP3</accession>
<evidence type="ECO:0000256" key="6">
    <source>
        <dbReference type="RuleBase" id="RU362062"/>
    </source>
</evidence>
<evidence type="ECO:0000256" key="5">
    <source>
        <dbReference type="ARBA" id="ARBA00025933"/>
    </source>
</evidence>
<evidence type="ECO:0000313" key="10">
    <source>
        <dbReference type="Proteomes" id="UP000199411"/>
    </source>
</evidence>
<dbReference type="Pfam" id="PF06429">
    <property type="entry name" value="Flg_bbr_C"/>
    <property type="match status" value="1"/>
</dbReference>
<proteinExistence type="inferred from homology"/>
<keyword evidence="9" id="KW-0966">Cell projection</keyword>
<dbReference type="OrthoDB" id="9813951at2"/>
<evidence type="ECO:0000256" key="4">
    <source>
        <dbReference type="ARBA" id="ARBA00023143"/>
    </source>
</evidence>
<dbReference type="Proteomes" id="UP000199411">
    <property type="component" value="Unassembled WGS sequence"/>
</dbReference>
<evidence type="ECO:0000313" key="9">
    <source>
        <dbReference type="EMBL" id="SDB97546.1"/>
    </source>
</evidence>
<sequence length="134" mass="14620">MSFFGSLQVASSGMQAQRLRLDIIASNIANANTVTTQEGGPYKRKDVVFESEKFSKYLEGVKVADIVRDDTPPKLVYDPTNPLANSKGYVAYPNINPIVEMVNLLDATNSYQANISAFNAAKQMAQSIISVLNV</sequence>
<dbReference type="SUPFAM" id="SSF140693">
    <property type="entry name" value="IpaD-like"/>
    <property type="match status" value="1"/>
</dbReference>
<dbReference type="InterPro" id="IPR006299">
    <property type="entry name" value="FlgC"/>
</dbReference>
<dbReference type="Pfam" id="PF00460">
    <property type="entry name" value="Flg_bb_rod"/>
    <property type="match status" value="1"/>
</dbReference>
<feature type="domain" description="Flagellar basal-body/hook protein C-terminal" evidence="8">
    <location>
        <begin position="87"/>
        <end position="130"/>
    </location>
</feature>
<dbReference type="EMBL" id="FMYU01000001">
    <property type="protein sequence ID" value="SDB97546.1"/>
    <property type="molecule type" value="Genomic_DNA"/>
</dbReference>